<name>A0A220RZK8_9NEIS</name>
<proteinExistence type="predicted"/>
<protein>
    <submittedName>
        <fullName evidence="1">Uncharacterized protein</fullName>
    </submittedName>
</protein>
<dbReference type="AlphaFoldDB" id="A0A220RZK8"/>
<reference evidence="1 2" key="1">
    <citation type="submission" date="2017-06" db="EMBL/GenBank/DDBJ databases">
        <title>Neisseria chenwenguii sp. nov., isolated from the intestinal contents of Tibetan Plateau Pika in Yushu, Qinghai Province, China.</title>
        <authorList>
            <person name="Zhang G."/>
        </authorList>
    </citation>
    <scope>NUCLEOTIDE SEQUENCE [LARGE SCALE GENOMIC DNA]</scope>
    <source>
        <strain evidence="1 2">10023</strain>
    </source>
</reference>
<sequence length="91" mass="10486">MVSIKKLKFRTIKGFIGSYKCLQRNVAGSWFFSKSFFKEIKMKELKLYELEQVAGGGDVYDFGKAVGRATRSWISNFQYVNPYGYINGNYA</sequence>
<organism evidence="1 2">
    <name type="scientific">Neisseria chenwenguii</name>
    <dbReference type="NCBI Taxonomy" id="1853278"/>
    <lineage>
        <taxon>Bacteria</taxon>
        <taxon>Pseudomonadati</taxon>
        <taxon>Pseudomonadota</taxon>
        <taxon>Betaproteobacteria</taxon>
        <taxon>Neisseriales</taxon>
        <taxon>Neisseriaceae</taxon>
        <taxon>Neisseria</taxon>
    </lineage>
</organism>
<dbReference type="Proteomes" id="UP000198238">
    <property type="component" value="Chromosome"/>
</dbReference>
<evidence type="ECO:0000313" key="2">
    <source>
        <dbReference type="Proteomes" id="UP000198238"/>
    </source>
</evidence>
<accession>A0A220RZK8</accession>
<dbReference type="KEGG" id="nei:BG910_01885"/>
<dbReference type="EMBL" id="CP022278">
    <property type="protein sequence ID" value="ASK26659.1"/>
    <property type="molecule type" value="Genomic_DNA"/>
</dbReference>
<gene>
    <name evidence="1" type="ORF">BG910_01885</name>
</gene>
<keyword evidence="2" id="KW-1185">Reference proteome</keyword>
<evidence type="ECO:0000313" key="1">
    <source>
        <dbReference type="EMBL" id="ASK26659.1"/>
    </source>
</evidence>